<protein>
    <submittedName>
        <fullName evidence="2">Uncharacterized protein</fullName>
    </submittedName>
</protein>
<dbReference type="HOGENOM" id="CLU_1577485_0_0_0"/>
<feature type="transmembrane region" description="Helical" evidence="1">
    <location>
        <begin position="81"/>
        <end position="100"/>
    </location>
</feature>
<dbReference type="STRING" id="234267.Acid_3764"/>
<keyword evidence="1" id="KW-0472">Membrane</keyword>
<dbReference type="InParanoid" id="Q020D1"/>
<dbReference type="EMBL" id="CP000473">
    <property type="protein sequence ID" value="ABJ84734.1"/>
    <property type="molecule type" value="Genomic_DNA"/>
</dbReference>
<sequence precursor="true">MKTRNLLLTLCAVLEAAISILFLAQGTAFLGKLTLAAAACALAAGLWRTGAGKSWLLVLNGLAVGALGVIFNSLFRYRISFRTIALLLGVMALSSGLMALKWSLRAAGAASLGLALALFALALRWIPLGSAGRPDLMWLGASFGLSALCMMALVTARGSIHAPTGRAWL</sequence>
<keyword evidence="1" id="KW-0812">Transmembrane</keyword>
<feature type="transmembrane region" description="Helical" evidence="1">
    <location>
        <begin position="138"/>
        <end position="156"/>
    </location>
</feature>
<dbReference type="eggNOG" id="ENOG50349NG">
    <property type="taxonomic scope" value="Bacteria"/>
</dbReference>
<accession>Q020D1</accession>
<evidence type="ECO:0000313" key="2">
    <source>
        <dbReference type="EMBL" id="ABJ84734.1"/>
    </source>
</evidence>
<dbReference type="KEGG" id="sus:Acid_3764"/>
<feature type="transmembrane region" description="Helical" evidence="1">
    <location>
        <begin position="107"/>
        <end position="126"/>
    </location>
</feature>
<proteinExistence type="predicted"/>
<name>Q020D1_SOLUE</name>
<dbReference type="AlphaFoldDB" id="Q020D1"/>
<organism evidence="2">
    <name type="scientific">Solibacter usitatus (strain Ellin6076)</name>
    <dbReference type="NCBI Taxonomy" id="234267"/>
    <lineage>
        <taxon>Bacteria</taxon>
        <taxon>Pseudomonadati</taxon>
        <taxon>Acidobacteriota</taxon>
        <taxon>Terriglobia</taxon>
        <taxon>Bryobacterales</taxon>
        <taxon>Solibacteraceae</taxon>
        <taxon>Candidatus Solibacter</taxon>
    </lineage>
</organism>
<feature type="transmembrane region" description="Helical" evidence="1">
    <location>
        <begin position="54"/>
        <end position="75"/>
    </location>
</feature>
<evidence type="ECO:0000256" key="1">
    <source>
        <dbReference type="SAM" id="Phobius"/>
    </source>
</evidence>
<gene>
    <name evidence="2" type="ordered locus">Acid_3764</name>
</gene>
<reference evidence="2" key="1">
    <citation type="submission" date="2006-10" db="EMBL/GenBank/DDBJ databases">
        <title>Complete sequence of Solibacter usitatus Ellin6076.</title>
        <authorList>
            <consortium name="US DOE Joint Genome Institute"/>
            <person name="Copeland A."/>
            <person name="Lucas S."/>
            <person name="Lapidus A."/>
            <person name="Barry K."/>
            <person name="Detter J.C."/>
            <person name="Glavina del Rio T."/>
            <person name="Hammon N."/>
            <person name="Israni S."/>
            <person name="Dalin E."/>
            <person name="Tice H."/>
            <person name="Pitluck S."/>
            <person name="Thompson L.S."/>
            <person name="Brettin T."/>
            <person name="Bruce D."/>
            <person name="Han C."/>
            <person name="Tapia R."/>
            <person name="Gilna P."/>
            <person name="Schmutz J."/>
            <person name="Larimer F."/>
            <person name="Land M."/>
            <person name="Hauser L."/>
            <person name="Kyrpides N."/>
            <person name="Mikhailova N."/>
            <person name="Janssen P.H."/>
            <person name="Kuske C.R."/>
            <person name="Richardson P."/>
        </authorList>
    </citation>
    <scope>NUCLEOTIDE SEQUENCE</scope>
    <source>
        <strain evidence="2">Ellin6076</strain>
    </source>
</reference>
<keyword evidence="1" id="KW-1133">Transmembrane helix</keyword>